<dbReference type="EMBL" id="BKCJ010434042">
    <property type="protein sequence ID" value="GFA49513.1"/>
    <property type="molecule type" value="Genomic_DNA"/>
</dbReference>
<protein>
    <submittedName>
        <fullName evidence="2">Uncharacterized protein</fullName>
    </submittedName>
</protein>
<feature type="non-terminal residue" evidence="2">
    <location>
        <position position="1"/>
    </location>
</feature>
<feature type="compositionally biased region" description="Polar residues" evidence="1">
    <location>
        <begin position="151"/>
        <end position="167"/>
    </location>
</feature>
<proteinExistence type="predicted"/>
<dbReference type="AlphaFoldDB" id="A0A699JRF4"/>
<feature type="region of interest" description="Disordered" evidence="1">
    <location>
        <begin position="143"/>
        <end position="173"/>
    </location>
</feature>
<evidence type="ECO:0000256" key="1">
    <source>
        <dbReference type="SAM" id="MobiDB-lite"/>
    </source>
</evidence>
<comment type="caution">
    <text evidence="2">The sequence shown here is derived from an EMBL/GenBank/DDBJ whole genome shotgun (WGS) entry which is preliminary data.</text>
</comment>
<gene>
    <name evidence="2" type="ORF">Tci_621485</name>
</gene>
<feature type="region of interest" description="Disordered" evidence="1">
    <location>
        <begin position="93"/>
        <end position="123"/>
    </location>
</feature>
<feature type="compositionally biased region" description="Basic and acidic residues" evidence="1">
    <location>
        <begin position="112"/>
        <end position="123"/>
    </location>
</feature>
<evidence type="ECO:0000313" key="2">
    <source>
        <dbReference type="EMBL" id="GFA49513.1"/>
    </source>
</evidence>
<organism evidence="2">
    <name type="scientific">Tanacetum cinerariifolium</name>
    <name type="common">Dalmatian daisy</name>
    <name type="synonym">Chrysanthemum cinerariifolium</name>
    <dbReference type="NCBI Taxonomy" id="118510"/>
    <lineage>
        <taxon>Eukaryota</taxon>
        <taxon>Viridiplantae</taxon>
        <taxon>Streptophyta</taxon>
        <taxon>Embryophyta</taxon>
        <taxon>Tracheophyta</taxon>
        <taxon>Spermatophyta</taxon>
        <taxon>Magnoliopsida</taxon>
        <taxon>eudicotyledons</taxon>
        <taxon>Gunneridae</taxon>
        <taxon>Pentapetalae</taxon>
        <taxon>asterids</taxon>
        <taxon>campanulids</taxon>
        <taxon>Asterales</taxon>
        <taxon>Asteraceae</taxon>
        <taxon>Asteroideae</taxon>
        <taxon>Anthemideae</taxon>
        <taxon>Anthemidinae</taxon>
        <taxon>Tanacetum</taxon>
    </lineage>
</organism>
<sequence length="211" mass="23104">GGRDKPVITLLEYIREYYMKSIVNVQGTIDKCTGHLTPTATRIMKSIKKEAHLMKVNPWYWLSTWKETYSNKIQQIYGTNYWEKSTCPTILLPPKHHVHVGGPRKKRKMPKHKDEPFVKDGKLGRKGRTITCQSYRNTRHNKEICKGQGGNNAEANGSASRQAQQTKPVVGQDSSCGSGAGAVVGLFAAACKGGAGGLGGAGVANQVDYET</sequence>
<feature type="compositionally biased region" description="Basic residues" evidence="1">
    <location>
        <begin position="94"/>
        <end position="111"/>
    </location>
</feature>
<accession>A0A699JRF4</accession>
<name>A0A699JRF4_TANCI</name>
<reference evidence="2" key="1">
    <citation type="journal article" date="2019" name="Sci. Rep.">
        <title>Draft genome of Tanacetum cinerariifolium, the natural source of mosquito coil.</title>
        <authorList>
            <person name="Yamashiro T."/>
            <person name="Shiraishi A."/>
            <person name="Satake H."/>
            <person name="Nakayama K."/>
        </authorList>
    </citation>
    <scope>NUCLEOTIDE SEQUENCE</scope>
</reference>